<dbReference type="Gene3D" id="1.10.8.610">
    <property type="entry name" value="SirC, precorrin-2 dehydrogenase, C-terminal helical domain-like"/>
    <property type="match status" value="1"/>
</dbReference>
<reference evidence="8" key="1">
    <citation type="journal article" date="2019" name="Int. J. Syst. Evol. Microbiol.">
        <title>The Global Catalogue of Microorganisms (GCM) 10K type strain sequencing project: providing services to taxonomists for standard genome sequencing and annotation.</title>
        <authorList>
            <consortium name="The Broad Institute Genomics Platform"/>
            <consortium name="The Broad Institute Genome Sequencing Center for Infectious Disease"/>
            <person name="Wu L."/>
            <person name="Ma J."/>
        </authorList>
    </citation>
    <scope>NUCLEOTIDE SEQUENCE [LARGE SCALE GENOMIC DNA]</scope>
    <source>
        <strain evidence="8">CCUG 59189</strain>
    </source>
</reference>
<dbReference type="InterPro" id="IPR006367">
    <property type="entry name" value="Sirohaem_synthase_N"/>
</dbReference>
<dbReference type="Pfam" id="PF13241">
    <property type="entry name" value="NAD_binding_7"/>
    <property type="match status" value="1"/>
</dbReference>
<evidence type="ECO:0000256" key="2">
    <source>
        <dbReference type="ARBA" id="ARBA00012400"/>
    </source>
</evidence>
<comment type="caution">
    <text evidence="7">The sequence shown here is derived from an EMBL/GenBank/DDBJ whole genome shotgun (WGS) entry which is preliminary data.</text>
</comment>
<keyword evidence="3" id="KW-0560">Oxidoreductase</keyword>
<evidence type="ECO:0000256" key="1">
    <source>
        <dbReference type="ARBA" id="ARBA00005010"/>
    </source>
</evidence>
<comment type="pathway">
    <text evidence="1">Porphyrin-containing compound metabolism; siroheme biosynthesis; sirohydrochlorin from precorrin-2: step 1/1.</text>
</comment>
<dbReference type="EMBL" id="JBHTLM010000019">
    <property type="protein sequence ID" value="MFD1178684.1"/>
    <property type="molecule type" value="Genomic_DNA"/>
</dbReference>
<dbReference type="EC" id="1.3.1.76" evidence="2"/>
<comment type="catalytic activity">
    <reaction evidence="6">
        <text>precorrin-2 + NAD(+) = sirohydrochlorin + NADH + 2 H(+)</text>
        <dbReference type="Rhea" id="RHEA:15613"/>
        <dbReference type="ChEBI" id="CHEBI:15378"/>
        <dbReference type="ChEBI" id="CHEBI:57540"/>
        <dbReference type="ChEBI" id="CHEBI:57945"/>
        <dbReference type="ChEBI" id="CHEBI:58351"/>
        <dbReference type="ChEBI" id="CHEBI:58827"/>
        <dbReference type="EC" id="1.3.1.76"/>
    </reaction>
</comment>
<keyword evidence="4" id="KW-0520">NAD</keyword>
<dbReference type="InterPro" id="IPR036291">
    <property type="entry name" value="NAD(P)-bd_dom_sf"/>
</dbReference>
<keyword evidence="8" id="KW-1185">Reference proteome</keyword>
<dbReference type="InterPro" id="IPR028161">
    <property type="entry name" value="Met8-like"/>
</dbReference>
<sequence length="210" mass="23318">MMNLREQRCVVVGGGAVAERKTQALLEAGAKAVVISPSATAWLQERSEDNKIEWVKRRFRKGDLAGAFLAFAATDQEQVNADIVREAKNTGIPVNDTSEGERGSFITPSVFRRGGLIVAVSTSGAGPSASRRLSREIEERFGDDYERYIDFLSAARALIKSRVAESSQRKHLLRLLAEMDILTLIREGSFQPWSEEALIAWIDQYRGNCE</sequence>
<dbReference type="SUPFAM" id="SSF51735">
    <property type="entry name" value="NAD(P)-binding Rossmann-fold domains"/>
    <property type="match status" value="1"/>
</dbReference>
<evidence type="ECO:0000256" key="4">
    <source>
        <dbReference type="ARBA" id="ARBA00023027"/>
    </source>
</evidence>
<evidence type="ECO:0000256" key="5">
    <source>
        <dbReference type="ARBA" id="ARBA00023244"/>
    </source>
</evidence>
<keyword evidence="5" id="KW-0627">Porphyrin biosynthesis</keyword>
<evidence type="ECO:0000313" key="8">
    <source>
        <dbReference type="Proteomes" id="UP001597262"/>
    </source>
</evidence>
<dbReference type="InterPro" id="IPR042518">
    <property type="entry name" value="SirC_C"/>
</dbReference>
<gene>
    <name evidence="7" type="ORF">ACFQ3W_20620</name>
</gene>
<dbReference type="Proteomes" id="UP001597262">
    <property type="component" value="Unassembled WGS sequence"/>
</dbReference>
<proteinExistence type="predicted"/>
<name>A0ABW3S1L8_9BACL</name>
<dbReference type="NCBIfam" id="TIGR01470">
    <property type="entry name" value="cysG_Nterm"/>
    <property type="match status" value="1"/>
</dbReference>
<evidence type="ECO:0000313" key="7">
    <source>
        <dbReference type="EMBL" id="MFD1178684.1"/>
    </source>
</evidence>
<evidence type="ECO:0000256" key="6">
    <source>
        <dbReference type="ARBA" id="ARBA00047561"/>
    </source>
</evidence>
<organism evidence="7 8">
    <name type="scientific">Paenibacillus puldeungensis</name>
    <dbReference type="NCBI Taxonomy" id="696536"/>
    <lineage>
        <taxon>Bacteria</taxon>
        <taxon>Bacillati</taxon>
        <taxon>Bacillota</taxon>
        <taxon>Bacilli</taxon>
        <taxon>Bacillales</taxon>
        <taxon>Paenibacillaceae</taxon>
        <taxon>Paenibacillus</taxon>
    </lineage>
</organism>
<dbReference type="Gene3D" id="3.40.50.720">
    <property type="entry name" value="NAD(P)-binding Rossmann-like Domain"/>
    <property type="match status" value="1"/>
</dbReference>
<dbReference type="SUPFAM" id="SSF75615">
    <property type="entry name" value="Siroheme synthase middle domains-like"/>
    <property type="match status" value="1"/>
</dbReference>
<dbReference type="PANTHER" id="PTHR35330:SF1">
    <property type="entry name" value="SIROHEME BIOSYNTHESIS PROTEIN MET8"/>
    <property type="match status" value="1"/>
</dbReference>
<protein>
    <recommendedName>
        <fullName evidence="2">precorrin-2 dehydrogenase</fullName>
        <ecNumber evidence="2">1.3.1.76</ecNumber>
    </recommendedName>
</protein>
<dbReference type="PANTHER" id="PTHR35330">
    <property type="entry name" value="SIROHEME BIOSYNTHESIS PROTEIN MET8"/>
    <property type="match status" value="1"/>
</dbReference>
<accession>A0ABW3S1L8</accession>
<evidence type="ECO:0000256" key="3">
    <source>
        <dbReference type="ARBA" id="ARBA00023002"/>
    </source>
</evidence>